<gene>
    <name evidence="2" type="ORF">TM448A02410_0012</name>
</gene>
<dbReference type="AlphaFoldDB" id="A0A6H1ZWZ1"/>
<sequence length="149" mass="16721">MKYEDVTTIENGLKAMLEDEEKGIAEYEKKITEASRLGAFTTAMELQKIKQQESAHADMLRILIGRAEFAKFGMLPGQETGAVMEDRGEARFVRPPLKEMPKVPGTRLLPAPRLRVGAVRESGCGLLMNLRQGHSPESRYSGVQRRARY</sequence>
<keyword evidence="1" id="KW-0175">Coiled coil</keyword>
<accession>A0A6H1ZWZ1</accession>
<dbReference type="InterPro" id="IPR012347">
    <property type="entry name" value="Ferritin-like"/>
</dbReference>
<organism evidence="2">
    <name type="scientific">viral metagenome</name>
    <dbReference type="NCBI Taxonomy" id="1070528"/>
    <lineage>
        <taxon>unclassified sequences</taxon>
        <taxon>metagenomes</taxon>
        <taxon>organismal metagenomes</taxon>
    </lineage>
</organism>
<name>A0A6H1ZWZ1_9ZZZZ</name>
<dbReference type="EMBL" id="MT144303">
    <property type="protein sequence ID" value="QJA51989.1"/>
    <property type="molecule type" value="Genomic_DNA"/>
</dbReference>
<dbReference type="InterPro" id="IPR009078">
    <property type="entry name" value="Ferritin-like_SF"/>
</dbReference>
<dbReference type="SUPFAM" id="SSF47240">
    <property type="entry name" value="Ferritin-like"/>
    <property type="match status" value="1"/>
</dbReference>
<proteinExistence type="predicted"/>
<reference evidence="2" key="1">
    <citation type="submission" date="2020-03" db="EMBL/GenBank/DDBJ databases">
        <title>The deep terrestrial virosphere.</title>
        <authorList>
            <person name="Holmfeldt K."/>
            <person name="Nilsson E."/>
            <person name="Simone D."/>
            <person name="Lopez-Fernandez M."/>
            <person name="Wu X."/>
            <person name="de Brujin I."/>
            <person name="Lundin D."/>
            <person name="Andersson A."/>
            <person name="Bertilsson S."/>
            <person name="Dopson M."/>
        </authorList>
    </citation>
    <scope>NUCLEOTIDE SEQUENCE</scope>
    <source>
        <strain evidence="2">TM448A02410</strain>
    </source>
</reference>
<protein>
    <submittedName>
        <fullName evidence="2">Uncharacterized protein</fullName>
    </submittedName>
</protein>
<evidence type="ECO:0000313" key="2">
    <source>
        <dbReference type="EMBL" id="QJA51989.1"/>
    </source>
</evidence>
<evidence type="ECO:0000256" key="1">
    <source>
        <dbReference type="SAM" id="Coils"/>
    </source>
</evidence>
<dbReference type="Gene3D" id="1.20.1260.10">
    <property type="match status" value="1"/>
</dbReference>
<feature type="coiled-coil region" evidence="1">
    <location>
        <begin position="10"/>
        <end position="37"/>
    </location>
</feature>